<evidence type="ECO:0000256" key="3">
    <source>
        <dbReference type="ARBA" id="ARBA00022629"/>
    </source>
</evidence>
<dbReference type="InterPro" id="IPR036390">
    <property type="entry name" value="WH_DNA-bd_sf"/>
</dbReference>
<dbReference type="EMBL" id="JAAIKC010000014">
    <property type="protein sequence ID" value="NEW09182.1"/>
    <property type="molecule type" value="Genomic_DNA"/>
</dbReference>
<name>A0A6G4A473_9BACL</name>
<comment type="function">
    <text evidence="1">Transcriptional repressor of xylose-utilizing enzymes.</text>
</comment>
<organism evidence="4">
    <name type="scientific">Paenibacillus sp. SYP-B3998</name>
    <dbReference type="NCBI Taxonomy" id="2678564"/>
    <lineage>
        <taxon>Bacteria</taxon>
        <taxon>Bacillati</taxon>
        <taxon>Bacillota</taxon>
        <taxon>Bacilli</taxon>
        <taxon>Bacillales</taxon>
        <taxon>Paenibacillaceae</taxon>
        <taxon>Paenibacillus</taxon>
    </lineage>
</organism>
<reference evidence="4" key="1">
    <citation type="submission" date="2020-02" db="EMBL/GenBank/DDBJ databases">
        <authorList>
            <person name="Shen X.-R."/>
            <person name="Zhang Y.-X."/>
        </authorList>
    </citation>
    <scope>NUCLEOTIDE SEQUENCE</scope>
    <source>
        <strain evidence="4">SYP-B3998</strain>
    </source>
</reference>
<keyword evidence="3" id="KW-0859">Xylose metabolism</keyword>
<dbReference type="Gene3D" id="1.10.10.10">
    <property type="entry name" value="Winged helix-like DNA-binding domain superfamily/Winged helix DNA-binding domain"/>
    <property type="match status" value="1"/>
</dbReference>
<evidence type="ECO:0000256" key="2">
    <source>
        <dbReference type="ARBA" id="ARBA00006479"/>
    </source>
</evidence>
<dbReference type="RefSeq" id="WP_163952794.1">
    <property type="nucleotide sequence ID" value="NZ_JAAIKC010000014.1"/>
</dbReference>
<dbReference type="PANTHER" id="PTHR18964:SF149">
    <property type="entry name" value="BIFUNCTIONAL UDP-N-ACETYLGLUCOSAMINE 2-EPIMERASE_N-ACETYLMANNOSAMINE KINASE"/>
    <property type="match status" value="1"/>
</dbReference>
<comment type="caution">
    <text evidence="4">The sequence shown here is derived from an EMBL/GenBank/DDBJ whole genome shotgun (WGS) entry which is preliminary data.</text>
</comment>
<sequence>MKTTGDQNLIKKINKSIVLDMIRAHSPISRAAVSEMTGLNKGTVSSLVNELIESELVYEIGPGKSSGGRKPLMLLFNKIAGYAIGVEIGLANIFAVLTNLNGEIVEEKTVPIHHTDVDYVIQELNGAIRSMIDLAPQSPYGVVGIGIGVPGIVDEHGNVLFAPNLQWEGIRLQAIIAETFGLPVTIDNEANAGVQGEKQYGAGKEATSIVYISVGDGIGTGIILGKELYRGVSGLSGEMGHMTIEAKGKKCRCGNKGCWELYASLRALLEQAKALPTLQHELSQHSDTLFDFDSLLGFTKAGNPDMIQLFHEIGEYLGIGIANIINTFNPDLILIGNRIVQAQSWIESAIQRTVSARSLPYHRNQVKVQFAHLDKHSTVLGAAFYAISGFLSKDRVSID</sequence>
<evidence type="ECO:0000313" key="4">
    <source>
        <dbReference type="EMBL" id="NEW09182.1"/>
    </source>
</evidence>
<dbReference type="CDD" id="cd24076">
    <property type="entry name" value="ASKHA_ATPase_ROK_BsXylR-like"/>
    <property type="match status" value="1"/>
</dbReference>
<dbReference type="SUPFAM" id="SSF46785">
    <property type="entry name" value="Winged helix' DNA-binding domain"/>
    <property type="match status" value="1"/>
</dbReference>
<dbReference type="SUPFAM" id="SSF53067">
    <property type="entry name" value="Actin-like ATPase domain"/>
    <property type="match status" value="1"/>
</dbReference>
<dbReference type="InterPro" id="IPR036388">
    <property type="entry name" value="WH-like_DNA-bd_sf"/>
</dbReference>
<dbReference type="GO" id="GO:0042732">
    <property type="term" value="P:D-xylose metabolic process"/>
    <property type="evidence" value="ECO:0007669"/>
    <property type="project" value="UniProtKB-KW"/>
</dbReference>
<dbReference type="AlphaFoldDB" id="A0A6G4A473"/>
<proteinExistence type="inferred from homology"/>
<evidence type="ECO:0000256" key="1">
    <source>
        <dbReference type="ARBA" id="ARBA00002486"/>
    </source>
</evidence>
<dbReference type="InterPro" id="IPR043129">
    <property type="entry name" value="ATPase_NBD"/>
</dbReference>
<dbReference type="Gene3D" id="3.30.420.40">
    <property type="match status" value="2"/>
</dbReference>
<comment type="similarity">
    <text evidence="2">Belongs to the ROK (NagC/XylR) family.</text>
</comment>
<gene>
    <name evidence="4" type="ORF">GK047_24730</name>
</gene>
<dbReference type="Pfam" id="PF00480">
    <property type="entry name" value="ROK"/>
    <property type="match status" value="1"/>
</dbReference>
<accession>A0A6G4A473</accession>
<dbReference type="InterPro" id="IPR049874">
    <property type="entry name" value="ROK_cs"/>
</dbReference>
<dbReference type="InterPro" id="IPR000600">
    <property type="entry name" value="ROK"/>
</dbReference>
<protein>
    <submittedName>
        <fullName evidence="4">ROK family transcriptional regulator</fullName>
    </submittedName>
</protein>
<dbReference type="PANTHER" id="PTHR18964">
    <property type="entry name" value="ROK (REPRESSOR, ORF, KINASE) FAMILY"/>
    <property type="match status" value="1"/>
</dbReference>
<dbReference type="Pfam" id="PF13412">
    <property type="entry name" value="HTH_24"/>
    <property type="match status" value="1"/>
</dbReference>
<keyword evidence="3" id="KW-0119">Carbohydrate metabolism</keyword>
<dbReference type="PROSITE" id="PS01125">
    <property type="entry name" value="ROK"/>
    <property type="match status" value="1"/>
</dbReference>